<name>A0ABV4D582_9LACT</name>
<reference evidence="5 6" key="1">
    <citation type="submission" date="2024-03" db="EMBL/GenBank/DDBJ databases">
        <title>Mouse gut bacterial collection (mGBC) of GemPharmatech.</title>
        <authorList>
            <person name="He Y."/>
            <person name="Dong L."/>
            <person name="Wu D."/>
            <person name="Gao X."/>
            <person name="Lin Z."/>
        </authorList>
    </citation>
    <scope>NUCLEOTIDE SEQUENCE [LARGE SCALE GENOMIC DNA]</scope>
    <source>
        <strain evidence="5 6">61-15</strain>
    </source>
</reference>
<dbReference type="PANTHER" id="PTHR48094:SF11">
    <property type="entry name" value="GLUTATHIONE-INDEPENDENT GLYOXALASE HSP31-RELATED"/>
    <property type="match status" value="1"/>
</dbReference>
<evidence type="ECO:0000313" key="6">
    <source>
        <dbReference type="Proteomes" id="UP001565283"/>
    </source>
</evidence>
<protein>
    <submittedName>
        <fullName evidence="5">Type 1 glutamine amidotransferase domain-containing protein</fullName>
    </submittedName>
</protein>
<feature type="domain" description="DJ-1/PfpI" evidence="4">
    <location>
        <begin position="27"/>
        <end position="224"/>
    </location>
</feature>
<dbReference type="Proteomes" id="UP001565283">
    <property type="component" value="Unassembled WGS sequence"/>
</dbReference>
<dbReference type="PANTHER" id="PTHR48094">
    <property type="entry name" value="PROTEIN/NUCLEIC ACID DEGLYCASE DJ-1-RELATED"/>
    <property type="match status" value="1"/>
</dbReference>
<dbReference type="InterPro" id="IPR002818">
    <property type="entry name" value="DJ-1/PfpI"/>
</dbReference>
<comment type="similarity">
    <text evidence="3">Belongs to the peptidase C56 family. HSP31-like subfamily.</text>
</comment>
<gene>
    <name evidence="5" type="ORF">AALA52_07175</name>
</gene>
<keyword evidence="1" id="KW-0346">Stress response</keyword>
<evidence type="ECO:0000259" key="4">
    <source>
        <dbReference type="Pfam" id="PF01965"/>
    </source>
</evidence>
<dbReference type="InterPro" id="IPR050325">
    <property type="entry name" value="Prot/Nucl_acid_deglycase"/>
</dbReference>
<organism evidence="5 6">
    <name type="scientific">Lactococcus ileimucosae</name>
    <dbReference type="NCBI Taxonomy" id="2941329"/>
    <lineage>
        <taxon>Bacteria</taxon>
        <taxon>Bacillati</taxon>
        <taxon>Bacillota</taxon>
        <taxon>Bacilli</taxon>
        <taxon>Lactobacillales</taxon>
        <taxon>Streptococcaceae</taxon>
        <taxon>Lactococcus</taxon>
    </lineage>
</organism>
<keyword evidence="6" id="KW-1185">Reference proteome</keyword>
<evidence type="ECO:0000256" key="2">
    <source>
        <dbReference type="ARBA" id="ARBA00023239"/>
    </source>
</evidence>
<evidence type="ECO:0000313" key="5">
    <source>
        <dbReference type="EMBL" id="MEY8444019.1"/>
    </source>
</evidence>
<accession>A0ABV4D582</accession>
<dbReference type="EMBL" id="JBCLSH010000025">
    <property type="protein sequence ID" value="MEY8444019.1"/>
    <property type="molecule type" value="Genomic_DNA"/>
</dbReference>
<keyword evidence="5" id="KW-0315">Glutamine amidotransferase</keyword>
<dbReference type="InterPro" id="IPR029062">
    <property type="entry name" value="Class_I_gatase-like"/>
</dbReference>
<evidence type="ECO:0000256" key="1">
    <source>
        <dbReference type="ARBA" id="ARBA00023016"/>
    </source>
</evidence>
<comment type="caution">
    <text evidence="5">The sequence shown here is derived from an EMBL/GenBank/DDBJ whole genome shotgun (WGS) entry which is preliminary data.</text>
</comment>
<sequence length="227" mass="25256">MKKILIVLTNVNKFPTTHEATGLWLAEATEFVSEVQKAGYQVDYVSPLGGYVPIDPRSLKAFYADNEAFEIYSSADFQRRALSHSLHPEQVKPEEYAAIYYTGGHGVIFDFPDNQELQDIAEKIYQGGGYVTSVCHGVCGLLNLKTSDAEFLIAHRTLTGFTQLEEILSGKNRHVPFGTERESKKRGAHFVKKRPFASFAVQDGQLITGQNPMSGRAVAKLLLKNLE</sequence>
<proteinExistence type="inferred from homology"/>
<dbReference type="CDD" id="cd03141">
    <property type="entry name" value="GATase1_Hsp31_like"/>
    <property type="match status" value="1"/>
</dbReference>
<dbReference type="SUPFAM" id="SSF52317">
    <property type="entry name" value="Class I glutamine amidotransferase-like"/>
    <property type="match status" value="1"/>
</dbReference>
<dbReference type="Pfam" id="PF01965">
    <property type="entry name" value="DJ-1_PfpI"/>
    <property type="match status" value="1"/>
</dbReference>
<evidence type="ECO:0000256" key="3">
    <source>
        <dbReference type="ARBA" id="ARBA00038493"/>
    </source>
</evidence>
<dbReference type="Gene3D" id="3.40.50.880">
    <property type="match status" value="1"/>
</dbReference>
<keyword evidence="2" id="KW-0456">Lyase</keyword>
<dbReference type="RefSeq" id="WP_369948529.1">
    <property type="nucleotide sequence ID" value="NZ_JBCLSH010000025.1"/>
</dbReference>